<reference evidence="2" key="1">
    <citation type="submission" date="2021-02" db="EMBL/GenBank/DDBJ databases">
        <authorList>
            <person name="Dougan E. K."/>
            <person name="Rhodes N."/>
            <person name="Thang M."/>
            <person name="Chan C."/>
        </authorList>
    </citation>
    <scope>NUCLEOTIDE SEQUENCE</scope>
</reference>
<accession>A0A813BS61</accession>
<dbReference type="EMBL" id="CAJNJA010075386">
    <property type="protein sequence ID" value="CAE7914802.1"/>
    <property type="molecule type" value="Genomic_DNA"/>
</dbReference>
<organism evidence="2 3">
    <name type="scientific">Symbiodinium necroappetens</name>
    <dbReference type="NCBI Taxonomy" id="1628268"/>
    <lineage>
        <taxon>Eukaryota</taxon>
        <taxon>Sar</taxon>
        <taxon>Alveolata</taxon>
        <taxon>Dinophyceae</taxon>
        <taxon>Suessiales</taxon>
        <taxon>Symbiodiniaceae</taxon>
        <taxon>Symbiodinium</taxon>
    </lineage>
</organism>
<sequence length="353" mass="38208">MDAESYLDEAWQLCRKELDDVEEVVDLRDCESSTHFREGRGYSNTTCQTLDILGPECSESSVSSPQNLDVIDGLDLDSVLRALVSAEDSENSEAGGLSALLANTVYIDTYRDDACSDSDSTVPSEEDTALLPPTVAPRVQIDSLRQPQQLQPSLSSVDWPELVQSHRSSACSGYSAGASVESPASASRDRSQPYRPGHTSLQAGSLEASIQELFDAQSVESASAPNSAQSETVSMARGFDAAEETLSVVDIADELPVSPRSATSSGNGQLQPRWTVAAGMRHEPYGRCWTTVKSSTFSDVTRQLSLCGGPFGRANYRFRVQDLYVYDSYVCFNHVWLFATGPLVVIVCRASDA</sequence>
<evidence type="ECO:0000256" key="1">
    <source>
        <dbReference type="SAM" id="MobiDB-lite"/>
    </source>
</evidence>
<gene>
    <name evidence="2" type="ORF">SNEC2469_LOCUS31312</name>
</gene>
<feature type="region of interest" description="Disordered" evidence="1">
    <location>
        <begin position="170"/>
        <end position="200"/>
    </location>
</feature>
<protein>
    <submittedName>
        <fullName evidence="2">Uncharacterized protein</fullName>
    </submittedName>
</protein>
<evidence type="ECO:0000313" key="3">
    <source>
        <dbReference type="Proteomes" id="UP000601435"/>
    </source>
</evidence>
<name>A0A813BS61_9DINO</name>
<dbReference type="OrthoDB" id="8062037at2759"/>
<feature type="compositionally biased region" description="Low complexity" evidence="1">
    <location>
        <begin position="170"/>
        <end position="179"/>
    </location>
</feature>
<comment type="caution">
    <text evidence="2">The sequence shown here is derived from an EMBL/GenBank/DDBJ whole genome shotgun (WGS) entry which is preliminary data.</text>
</comment>
<proteinExistence type="predicted"/>
<dbReference type="AlphaFoldDB" id="A0A813BS61"/>
<keyword evidence="3" id="KW-1185">Reference proteome</keyword>
<evidence type="ECO:0000313" key="2">
    <source>
        <dbReference type="EMBL" id="CAE7914802.1"/>
    </source>
</evidence>
<dbReference type="Proteomes" id="UP000601435">
    <property type="component" value="Unassembled WGS sequence"/>
</dbReference>